<dbReference type="PROSITE" id="PS50236">
    <property type="entry name" value="CHCR"/>
    <property type="match status" value="1"/>
</dbReference>
<dbReference type="PANTHER" id="PTHR23323">
    <property type="entry name" value="VACUOLAR PROTEIN SORTING-ASSOCIATED PROTEIN"/>
    <property type="match status" value="1"/>
</dbReference>
<evidence type="ECO:0000256" key="8">
    <source>
        <dbReference type="SAM" id="Coils"/>
    </source>
</evidence>
<evidence type="ECO:0000256" key="7">
    <source>
        <dbReference type="PROSITE-ProRule" id="PRU01006"/>
    </source>
</evidence>
<dbReference type="InterPro" id="IPR007810">
    <property type="entry name" value="Pep3/Vps18_beta-prop"/>
</dbReference>
<evidence type="ECO:0000256" key="2">
    <source>
        <dbReference type="ARBA" id="ARBA00022723"/>
    </source>
</evidence>
<dbReference type="GO" id="GO:0030674">
    <property type="term" value="F:protein-macromolecule adaptor activity"/>
    <property type="evidence" value="ECO:0007669"/>
    <property type="project" value="TreeGrafter"/>
</dbReference>
<dbReference type="Gene3D" id="2.130.10.10">
    <property type="entry name" value="YVTN repeat-like/Quinoprotein amine dehydrogenase"/>
    <property type="match status" value="1"/>
</dbReference>
<feature type="domain" description="Pep3/Vps18 RING C-terminal" evidence="11">
    <location>
        <begin position="851"/>
        <end position="947"/>
    </location>
</feature>
<keyword evidence="4" id="KW-0862">Zinc</keyword>
<dbReference type="GO" id="GO:0008270">
    <property type="term" value="F:zinc ion binding"/>
    <property type="evidence" value="ECO:0007669"/>
    <property type="project" value="UniProtKB-KW"/>
</dbReference>
<evidence type="ECO:0000256" key="5">
    <source>
        <dbReference type="ARBA" id="ARBA00023136"/>
    </source>
</evidence>
<protein>
    <recommendedName>
        <fullName evidence="13">Pep3/Vps18/deep orange domain-containing protein</fullName>
    </recommendedName>
</protein>
<dbReference type="InterPro" id="IPR015943">
    <property type="entry name" value="WD40/YVTN_repeat-like_dom_sf"/>
</dbReference>
<dbReference type="InterPro" id="IPR011047">
    <property type="entry name" value="Quinoprotein_ADH-like_sf"/>
</dbReference>
<gene>
    <name evidence="12" type="ORF">GTHE00462_LOCUS31483</name>
</gene>
<dbReference type="GO" id="GO:0006886">
    <property type="term" value="P:intracellular protein transport"/>
    <property type="evidence" value="ECO:0007669"/>
    <property type="project" value="UniProtKB-UniRule"/>
</dbReference>
<dbReference type="Pfam" id="PF26148">
    <property type="entry name" value="VPS18_RING_C"/>
    <property type="match status" value="1"/>
</dbReference>
<evidence type="ECO:0000256" key="6">
    <source>
        <dbReference type="ARBA" id="ARBA00029433"/>
    </source>
</evidence>
<organism evidence="12">
    <name type="scientific">Guillardia theta</name>
    <name type="common">Cryptophyte</name>
    <name type="synonym">Cryptomonas phi</name>
    <dbReference type="NCBI Taxonomy" id="55529"/>
    <lineage>
        <taxon>Eukaryota</taxon>
        <taxon>Cryptophyceae</taxon>
        <taxon>Pyrenomonadales</taxon>
        <taxon>Geminigeraceae</taxon>
        <taxon>Guillardia</taxon>
    </lineage>
</organism>
<dbReference type="GO" id="GO:0006904">
    <property type="term" value="P:vesicle docking involved in exocytosis"/>
    <property type="evidence" value="ECO:0007669"/>
    <property type="project" value="TreeGrafter"/>
</dbReference>
<dbReference type="OMA" id="KFFVFPC"/>
<feature type="repeat" description="CHCR" evidence="7">
    <location>
        <begin position="620"/>
        <end position="776"/>
    </location>
</feature>
<accession>A0A7S4P9Z6</accession>
<proteinExistence type="inferred from homology"/>
<feature type="compositionally biased region" description="Acidic residues" evidence="9">
    <location>
        <begin position="21"/>
        <end position="37"/>
    </location>
</feature>
<evidence type="ECO:0000256" key="3">
    <source>
        <dbReference type="ARBA" id="ARBA00022771"/>
    </source>
</evidence>
<keyword evidence="5" id="KW-0472">Membrane</keyword>
<dbReference type="CDD" id="cd16462">
    <property type="entry name" value="RING-H2_Pep3p-like"/>
    <property type="match status" value="1"/>
</dbReference>
<comment type="subcellular location">
    <subcellularLocation>
        <location evidence="6">Endomembrane system</location>
        <topology evidence="6">Peripheral membrane protein</topology>
        <orientation evidence="6">Cytoplasmic side</orientation>
    </subcellularLocation>
</comment>
<reference evidence="12" key="1">
    <citation type="submission" date="2021-01" db="EMBL/GenBank/DDBJ databases">
        <authorList>
            <person name="Corre E."/>
            <person name="Pelletier E."/>
            <person name="Niang G."/>
            <person name="Scheremetjew M."/>
            <person name="Finn R."/>
            <person name="Kale V."/>
            <person name="Holt S."/>
            <person name="Cochrane G."/>
            <person name="Meng A."/>
            <person name="Brown T."/>
            <person name="Cohen L."/>
        </authorList>
    </citation>
    <scope>NUCLEOTIDE SEQUENCE</scope>
    <source>
        <strain evidence="12">CCMP 2712</strain>
    </source>
</reference>
<dbReference type="EMBL" id="HBKN01040250">
    <property type="protein sequence ID" value="CAE2328154.1"/>
    <property type="molecule type" value="Transcribed_RNA"/>
</dbReference>
<dbReference type="InterPro" id="IPR013083">
    <property type="entry name" value="Znf_RING/FYVE/PHD"/>
</dbReference>
<evidence type="ECO:0000313" key="12">
    <source>
        <dbReference type="EMBL" id="CAE2328154.1"/>
    </source>
</evidence>
<name>A0A7S4P9Z6_GUITH</name>
<evidence type="ECO:0000259" key="11">
    <source>
        <dbReference type="Pfam" id="PF26148"/>
    </source>
</evidence>
<dbReference type="GO" id="GO:0005768">
    <property type="term" value="C:endosome"/>
    <property type="evidence" value="ECO:0007669"/>
    <property type="project" value="TreeGrafter"/>
</dbReference>
<evidence type="ECO:0000256" key="4">
    <source>
        <dbReference type="ARBA" id="ARBA00022833"/>
    </source>
</evidence>
<dbReference type="SUPFAM" id="SSF50998">
    <property type="entry name" value="Quinoprotein alcohol dehydrogenase-like"/>
    <property type="match status" value="1"/>
</dbReference>
<dbReference type="GO" id="GO:0007033">
    <property type="term" value="P:vacuole organization"/>
    <property type="evidence" value="ECO:0007669"/>
    <property type="project" value="TreeGrafter"/>
</dbReference>
<comment type="similarity">
    <text evidence="1">Belongs to the VPS18 family.</text>
</comment>
<dbReference type="InterPro" id="IPR058919">
    <property type="entry name" value="Pep3/Vps18_RING_C"/>
</dbReference>
<dbReference type="GO" id="GO:0030897">
    <property type="term" value="C:HOPS complex"/>
    <property type="evidence" value="ECO:0007669"/>
    <property type="project" value="TreeGrafter"/>
</dbReference>
<evidence type="ECO:0000256" key="1">
    <source>
        <dbReference type="ARBA" id="ARBA00010454"/>
    </source>
</evidence>
<dbReference type="InterPro" id="IPR000547">
    <property type="entry name" value="Clathrin_H-chain/VPS_repeat"/>
</dbReference>
<dbReference type="PANTHER" id="PTHR23323:SF26">
    <property type="entry name" value="VACUOLAR PROTEIN SORTING-ASSOCIATED PROTEIN 18 HOMOLOG"/>
    <property type="match status" value="1"/>
</dbReference>
<evidence type="ECO:0000256" key="9">
    <source>
        <dbReference type="SAM" id="MobiDB-lite"/>
    </source>
</evidence>
<feature type="domain" description="Pep3/Vps18 beta-propeller" evidence="10">
    <location>
        <begin position="51"/>
        <end position="394"/>
    </location>
</feature>
<sequence>MDLLDEEEYLYNPYNTAGGQSDEDPDDDDDGGLTTEDEYTGKAALNPANSIFSLQNSSWKAKQYGGAKIKHVASAGQVLYLATDRGRLVRWNLLNGEEHEIVIDKGRNDIIFKVHVDPSGSHLIVGGNQGENWYIQASRNLRPKLLLMAKGARIESVCWDRENGDDVSTGVIMVGTSTGCIFKASILDGKEKYWKEIFSLRDAGQPICGLQCEIFPPSAKSVSESTRRYFVMAATPTRYYEFIGGPTFDALFAQYTSAPAFIELPGDLDYSELHFFRKGNGRATSFVWLTGPGLYSGSFSFGSQNVGDSIIFDYKLIPYSNKVPSPPIGILCSEFHWFILFGDRLQIINQLTQELAWEYQFTSRQIYGDMKGMVQDGASGRIWVYADYMVNEVMITGEDQNIWRCYLQKGQYDTALQYCQNLEQREKVLTAQADHYFNERQWELAASIYAKTRRSFEEICLKFINLEEKDALKRYLSDKLDHMKTTDKAQLTMICTWLCEKYLDKLNTVKEQGSAEDYGLQLDEFRHFLQDNVANLDPITTYQLILNHGRLDVMLYYAELNGDHERVISHYMQRREWTKALEALSKSNDASLYYLHSPSLMQHSPVGTTNAWINATRSDPLFLDPRRLIPALMRYDPKNNPPGHKANQGLRFLQHCVRNLKVSDPTVVNYLVSLLAQEEDEGAMLSFLAEYGGEGGIIDLQHAMRACQTSGKQEACVNILSSLGQFEQAVDLAIELQDIELAKINADKVEGDDDLRKRLWLRIARYVIEEEKDVKKAMEFINQTDILRIEDVLPFFPDFTLIDDFKEAICASLEDYHRHIEELKRGMEEATKSSELIRKDINDLRGRFGFVESNQKCCFCRTPVLASALFLFPCQHAFHISCQEEWMMREMLGESDRRRVVELKAAIAAGQKQGRETTSDTGGLERLQAELDDLLAADCPLCGGPAIEMISRPFPVYGDGPAAFELPSMLA</sequence>
<dbReference type="AlphaFoldDB" id="A0A7S4P9Z6"/>
<dbReference type="SUPFAM" id="SSF57850">
    <property type="entry name" value="RING/U-box"/>
    <property type="match status" value="1"/>
</dbReference>
<feature type="region of interest" description="Disordered" evidence="9">
    <location>
        <begin position="11"/>
        <end position="37"/>
    </location>
</feature>
<feature type="coiled-coil region" evidence="8">
    <location>
        <begin position="813"/>
        <end position="840"/>
    </location>
</feature>
<keyword evidence="3" id="KW-0863">Zinc-finger</keyword>
<evidence type="ECO:0000259" key="10">
    <source>
        <dbReference type="Pfam" id="PF05131"/>
    </source>
</evidence>
<dbReference type="GO" id="GO:0048284">
    <property type="term" value="P:organelle fusion"/>
    <property type="evidence" value="ECO:0007669"/>
    <property type="project" value="TreeGrafter"/>
</dbReference>
<keyword evidence="2" id="KW-0479">Metal-binding</keyword>
<dbReference type="Gene3D" id="3.30.40.10">
    <property type="entry name" value="Zinc/RING finger domain, C3HC4 (zinc finger)"/>
    <property type="match status" value="1"/>
</dbReference>
<dbReference type="Pfam" id="PF05131">
    <property type="entry name" value="Pep3_Vps18"/>
    <property type="match status" value="1"/>
</dbReference>
<dbReference type="GO" id="GO:0007032">
    <property type="term" value="P:endosome organization"/>
    <property type="evidence" value="ECO:0007669"/>
    <property type="project" value="TreeGrafter"/>
</dbReference>
<evidence type="ECO:0008006" key="13">
    <source>
        <dbReference type="Google" id="ProtNLM"/>
    </source>
</evidence>
<keyword evidence="8" id="KW-0175">Coiled coil</keyword>